<accession>A0A6H5IUN4</accession>
<feature type="domain" description="MYND-type" evidence="5">
    <location>
        <begin position="40"/>
        <end position="78"/>
    </location>
</feature>
<dbReference type="Gene3D" id="1.25.40.970">
    <property type="match status" value="1"/>
</dbReference>
<gene>
    <name evidence="6" type="ORF">TBRA_LOCUS12763</name>
</gene>
<protein>
    <recommendedName>
        <fullName evidence="5">MYND-type domain-containing protein</fullName>
    </recommendedName>
</protein>
<evidence type="ECO:0000256" key="3">
    <source>
        <dbReference type="ARBA" id="ARBA00022833"/>
    </source>
</evidence>
<evidence type="ECO:0000313" key="7">
    <source>
        <dbReference type="Proteomes" id="UP000479190"/>
    </source>
</evidence>
<dbReference type="GO" id="GO:0008270">
    <property type="term" value="F:zinc ion binding"/>
    <property type="evidence" value="ECO:0007669"/>
    <property type="project" value="UniProtKB-KW"/>
</dbReference>
<dbReference type="Gene3D" id="6.10.140.2220">
    <property type="match status" value="1"/>
</dbReference>
<evidence type="ECO:0000259" key="5">
    <source>
        <dbReference type="PROSITE" id="PS50865"/>
    </source>
</evidence>
<dbReference type="PANTHER" id="PTHR12197">
    <property type="entry name" value="HISTONE-LYSINE N-METHYLTRANSFERASE SMYD"/>
    <property type="match status" value="1"/>
</dbReference>
<name>A0A6H5IUN4_9HYME</name>
<keyword evidence="1" id="KW-0479">Metal-binding</keyword>
<dbReference type="Pfam" id="PF01753">
    <property type="entry name" value="zf-MYND"/>
    <property type="match status" value="1"/>
</dbReference>
<sequence length="446" mass="51337">MRFLSRNYRSRKAIVQKGTTILTSRPFAYALSSYHRYTHCDHCFNKDKKLLKCSGCQYVSYCDRLCQKESWKIHKAECPNLKRILPKIVPDAARLLARIVIKLQQGGADEKDSYGNNMYRRFKDLMSHYSDVKKDPKRVDHFLTLCQVLEDYLEGMELPNPAELMGIYGRICVNSYNILDTDMNSIGVGIYLGPSVIDHSCKPNAVAVFEGTRLMIRAIEDIPQLDWSLIHISYIDILNTTRTRREELEKTYYFTCDCEKCKEPEPYATAAMCTSCKSACDATKEHCEKCQKLFPLNFKKEFNEISEFTVSTLESMRNTAYLDLSKKCLEKQENVMHPLNIQHIRTVESAFDASVNLGYWDDAENYGNELIPGYLYYYGETHPITGTLFLLLGKIQLHLCKDESALETLKKADEILKITHGEKHIVVRENLKPLLFQAISEVSKGK</sequence>
<dbReference type="InterPro" id="IPR002893">
    <property type="entry name" value="Znf_MYND"/>
</dbReference>
<dbReference type="PROSITE" id="PS50865">
    <property type="entry name" value="ZF_MYND_2"/>
    <property type="match status" value="1"/>
</dbReference>
<evidence type="ECO:0000256" key="2">
    <source>
        <dbReference type="ARBA" id="ARBA00022771"/>
    </source>
</evidence>
<dbReference type="Proteomes" id="UP000479190">
    <property type="component" value="Unassembled WGS sequence"/>
</dbReference>
<dbReference type="EMBL" id="CADCXV010001086">
    <property type="protein sequence ID" value="CAB0041079.1"/>
    <property type="molecule type" value="Genomic_DNA"/>
</dbReference>
<dbReference type="OrthoDB" id="265717at2759"/>
<keyword evidence="3" id="KW-0862">Zinc</keyword>
<dbReference type="SUPFAM" id="SSF144232">
    <property type="entry name" value="HIT/MYND zinc finger-like"/>
    <property type="match status" value="1"/>
</dbReference>
<dbReference type="InterPro" id="IPR050869">
    <property type="entry name" value="H3K4_H4K5_MeTrfase"/>
</dbReference>
<keyword evidence="7" id="KW-1185">Reference proteome</keyword>
<evidence type="ECO:0000313" key="6">
    <source>
        <dbReference type="EMBL" id="CAB0041079.1"/>
    </source>
</evidence>
<dbReference type="Gene3D" id="1.10.220.160">
    <property type="match status" value="1"/>
</dbReference>
<dbReference type="AlphaFoldDB" id="A0A6H5IUN4"/>
<dbReference type="InterPro" id="IPR011990">
    <property type="entry name" value="TPR-like_helical_dom_sf"/>
</dbReference>
<evidence type="ECO:0000256" key="1">
    <source>
        <dbReference type="ARBA" id="ARBA00022723"/>
    </source>
</evidence>
<dbReference type="SUPFAM" id="SSF82199">
    <property type="entry name" value="SET domain"/>
    <property type="match status" value="1"/>
</dbReference>
<dbReference type="InterPro" id="IPR046341">
    <property type="entry name" value="SET_dom_sf"/>
</dbReference>
<dbReference type="GO" id="GO:0005634">
    <property type="term" value="C:nucleus"/>
    <property type="evidence" value="ECO:0007669"/>
    <property type="project" value="TreeGrafter"/>
</dbReference>
<organism evidence="6 7">
    <name type="scientific">Trichogramma brassicae</name>
    <dbReference type="NCBI Taxonomy" id="86971"/>
    <lineage>
        <taxon>Eukaryota</taxon>
        <taxon>Metazoa</taxon>
        <taxon>Ecdysozoa</taxon>
        <taxon>Arthropoda</taxon>
        <taxon>Hexapoda</taxon>
        <taxon>Insecta</taxon>
        <taxon>Pterygota</taxon>
        <taxon>Neoptera</taxon>
        <taxon>Endopterygota</taxon>
        <taxon>Hymenoptera</taxon>
        <taxon>Apocrita</taxon>
        <taxon>Proctotrupomorpha</taxon>
        <taxon>Chalcidoidea</taxon>
        <taxon>Trichogrammatidae</taxon>
        <taxon>Trichogramma</taxon>
    </lineage>
</organism>
<proteinExistence type="predicted"/>
<evidence type="ECO:0000256" key="4">
    <source>
        <dbReference type="PROSITE-ProRule" id="PRU00134"/>
    </source>
</evidence>
<reference evidence="6 7" key="1">
    <citation type="submission" date="2020-02" db="EMBL/GenBank/DDBJ databases">
        <authorList>
            <person name="Ferguson B K."/>
        </authorList>
    </citation>
    <scope>NUCLEOTIDE SEQUENCE [LARGE SCALE GENOMIC DNA]</scope>
</reference>
<keyword evidence="2 4" id="KW-0863">Zinc-finger</keyword>
<dbReference type="Gene3D" id="2.170.270.10">
    <property type="entry name" value="SET domain"/>
    <property type="match status" value="1"/>
</dbReference>
<dbReference type="PANTHER" id="PTHR12197:SF251">
    <property type="entry name" value="EG:BACR7C10.4 PROTEIN"/>
    <property type="match status" value="1"/>
</dbReference>
<dbReference type="Gene3D" id="1.25.40.10">
    <property type="entry name" value="Tetratricopeptide repeat domain"/>
    <property type="match status" value="1"/>
</dbReference>